<dbReference type="GO" id="GO:0016020">
    <property type="term" value="C:membrane"/>
    <property type="evidence" value="ECO:0007669"/>
    <property type="project" value="InterPro"/>
</dbReference>
<comment type="caution">
    <text evidence="2">The sequence shown here is derived from an EMBL/GenBank/DDBJ whole genome shotgun (WGS) entry which is preliminary data.</text>
</comment>
<reference evidence="2 3" key="1">
    <citation type="submission" date="2023-11" db="EMBL/GenBank/DDBJ databases">
        <title>Halocaridina rubra genome assembly.</title>
        <authorList>
            <person name="Smith C."/>
        </authorList>
    </citation>
    <scope>NUCLEOTIDE SEQUENCE [LARGE SCALE GENOMIC DNA]</scope>
    <source>
        <strain evidence="2">EP-1</strain>
        <tissue evidence="2">Whole</tissue>
    </source>
</reference>
<accession>A0AAN8ZZ35</accession>
<dbReference type="PROSITE" id="PS50060">
    <property type="entry name" value="MAM_2"/>
    <property type="match status" value="2"/>
</dbReference>
<dbReference type="InterPro" id="IPR000998">
    <property type="entry name" value="MAM_dom"/>
</dbReference>
<dbReference type="SUPFAM" id="SSF49899">
    <property type="entry name" value="Concanavalin A-like lectins/glucanases"/>
    <property type="match status" value="1"/>
</dbReference>
<protein>
    <recommendedName>
        <fullName evidence="1">MAM domain-containing protein</fullName>
    </recommendedName>
</protein>
<feature type="domain" description="MAM" evidence="1">
    <location>
        <begin position="82"/>
        <end position="136"/>
    </location>
</feature>
<dbReference type="Pfam" id="PF00629">
    <property type="entry name" value="MAM"/>
    <property type="match status" value="1"/>
</dbReference>
<name>A0AAN8ZZ35_HALRR</name>
<evidence type="ECO:0000313" key="2">
    <source>
        <dbReference type="EMBL" id="KAK7069143.1"/>
    </source>
</evidence>
<dbReference type="SMART" id="SM00137">
    <property type="entry name" value="MAM"/>
    <property type="match status" value="1"/>
</dbReference>
<dbReference type="AlphaFoldDB" id="A0AAN8ZZ35"/>
<evidence type="ECO:0000259" key="1">
    <source>
        <dbReference type="PROSITE" id="PS50060"/>
    </source>
</evidence>
<organism evidence="2 3">
    <name type="scientific">Halocaridina rubra</name>
    <name type="common">Hawaiian red shrimp</name>
    <dbReference type="NCBI Taxonomy" id="373956"/>
    <lineage>
        <taxon>Eukaryota</taxon>
        <taxon>Metazoa</taxon>
        <taxon>Ecdysozoa</taxon>
        <taxon>Arthropoda</taxon>
        <taxon>Crustacea</taxon>
        <taxon>Multicrustacea</taxon>
        <taxon>Malacostraca</taxon>
        <taxon>Eumalacostraca</taxon>
        <taxon>Eucarida</taxon>
        <taxon>Decapoda</taxon>
        <taxon>Pleocyemata</taxon>
        <taxon>Caridea</taxon>
        <taxon>Atyoidea</taxon>
        <taxon>Atyidae</taxon>
        <taxon>Halocaridina</taxon>
    </lineage>
</organism>
<sequence length="347" mass="39258">MQTGWNWGLKARSSSYHSVVGLNLCLLFPKVSTLSIALLLSQLHSSIFKALLQSFCQYLDILTGNENKLQMLTYDDSGSKLLWERFGRISYLWTYDFVDLNITTQTTLGFMATYMSDDESGIFLDDFELLPHACPPNSATCNFDRDLCGWSNEVIVRDIWLVGHGYTLRPQYISGPLLDHTTRNGMYAYVDFTNMTSSSSRLMSEIMPKSANNCLSFWYVKYGKSGVSGTLTVRLVQLVPSSADNVTNILVLDNHVFALEWTRVMIDFQSPENKFQLLMDAKKSLLDQFIGIDDILVLPTKCDEIPPTPTPRPLFSNYETYADTQEVNLFIVLGTVLDILYKVVTAL</sequence>
<feature type="domain" description="MAM" evidence="1">
    <location>
        <begin position="139"/>
        <end position="304"/>
    </location>
</feature>
<dbReference type="Gene3D" id="2.60.120.200">
    <property type="match status" value="2"/>
</dbReference>
<evidence type="ECO:0000313" key="3">
    <source>
        <dbReference type="Proteomes" id="UP001381693"/>
    </source>
</evidence>
<dbReference type="Proteomes" id="UP001381693">
    <property type="component" value="Unassembled WGS sequence"/>
</dbReference>
<dbReference type="InterPro" id="IPR051560">
    <property type="entry name" value="MAM_domain-containing"/>
</dbReference>
<dbReference type="PANTHER" id="PTHR23282">
    <property type="entry name" value="APICAL ENDOSOMAL GLYCOPROTEIN PRECURSOR"/>
    <property type="match status" value="1"/>
</dbReference>
<dbReference type="EMBL" id="JAXCGZ010017014">
    <property type="protein sequence ID" value="KAK7069143.1"/>
    <property type="molecule type" value="Genomic_DNA"/>
</dbReference>
<dbReference type="InterPro" id="IPR013320">
    <property type="entry name" value="ConA-like_dom_sf"/>
</dbReference>
<dbReference type="PANTHER" id="PTHR23282:SF101">
    <property type="entry name" value="MAM DOMAIN-CONTAINING PROTEIN"/>
    <property type="match status" value="1"/>
</dbReference>
<keyword evidence="3" id="KW-1185">Reference proteome</keyword>
<gene>
    <name evidence="2" type="ORF">SK128_025182</name>
</gene>
<dbReference type="CDD" id="cd06263">
    <property type="entry name" value="MAM"/>
    <property type="match status" value="1"/>
</dbReference>
<proteinExistence type="predicted"/>